<feature type="compositionally biased region" description="Low complexity" evidence="3">
    <location>
        <begin position="387"/>
        <end position="396"/>
    </location>
</feature>
<feature type="region of interest" description="Disordered" evidence="3">
    <location>
        <begin position="532"/>
        <end position="553"/>
    </location>
</feature>
<evidence type="ECO:0008006" key="7">
    <source>
        <dbReference type="Google" id="ProtNLM"/>
    </source>
</evidence>
<feature type="region of interest" description="Disordered" evidence="3">
    <location>
        <begin position="379"/>
        <end position="411"/>
    </location>
</feature>
<evidence type="ECO:0000256" key="2">
    <source>
        <dbReference type="SAM" id="Coils"/>
    </source>
</evidence>
<sequence length="1273" mass="144120">MFNFLLLFNVVVILNVVLISAEIPDKILCGNEDCTKIIGKGKTVLPFQSQSKNSRILSFKINADVKIYSKPVKKVGDSDLWGVEINQQRGYAYKRCIVEQSVSMVPDHIVDTEKDVPSNQESSKETTPQPTKTYVVEGTTIYDSFIPTESVTQESVTNVVNSNTETVPLQSDVKFMNDSTAAIPPVTSSEKSTGSPIDSKKLSELTPAVSNINQDLPSEVDNSSMEDDDGEVENDEDDGVIEDDDQNEIFHKTETTNFNVPTVEVSTQAKQNEVTQNFNSESHLENKESNKDNFVGVNTTVEEVVEEASIDLQNETMVATKLDQLQSVKEESKQDSLEATNENVETTKNIISNSQNIKLTTAKSKESVDDNITVSATLNSPSPLLQNKNNIDTNDNNIHESNMSDEKSTYESETVTVEPFQAEMPNPQDVNADVVTDNPVETSEYSHNEMGSFQDNLNNIEARKENSNLVKTDNNNLLKKENIGILPVSEINDAKLSTVADVDQLVSQIESQQHEDWNQDMNINSNEFENQNLQGEQPSNYKVDADEQNDNNDEIEEKNEQLNEVENQSTEKVDSHRHDFNTLLSQHIDDELSCSADPLSDCKIHPQDIRAVYDGNNIFKLPNSAILTVLVIAAVTVVTFLWGYMYMEKRGRESNLIGKINDIQKDYLIVKKENEILKDKLEDVESEFNEKANTISNKIISEVQEQLETERNTCLALELQIQNLEKELENSTEVGLELNRMLSEFLNSENGSETLVANVEQLQRQIIEQQGIINTYNENLNMKETENYELRLEVDINNTKVTELQSELNKMALNLLKLEEDKEQSQSIYENDLEKIKEELESKKGVFTKEKSKLKEQLQDLADKYEKLQKDLELKTNEYVILKEGINKIKKLENNGDALKSLLDVSAIQAELLQLRKEKQLLIEQLQAERNKSDDLGIRCQSALQDLQSFKVKYDEADREKVEATTKLQVLDKYFKEREAQLQKELSKQESMWVEKQGEATSTIERIKYMQEELQNYKTQNESLKQEILEQEVQMRSQISVLEKKAHENWVSARQSERKLEEAKQEAAQLRHRLTLRERSFTEEKMHNRVQSPLEQNGELPVSPAHISNDTAAPPSLLFGGRENLAISPPLPGLPFLPPPPGVPFMPPPLGGVPLPPPGFMPPPPSLMPGDHRPPPLGRISSPPLNSRYSPDRPYSPYSRNSPSPTSDDDYDRMLQPPMYRGYNSYNRDDRRDIHRPPPVRVNLRSNKGGSHSSGSTNSNDSLDKINRHNSKV</sequence>
<keyword evidence="1 2" id="KW-0175">Coiled coil</keyword>
<dbReference type="Proteomes" id="UP001353858">
    <property type="component" value="Unassembled WGS sequence"/>
</dbReference>
<feature type="region of interest" description="Disordered" evidence="3">
    <location>
        <begin position="1148"/>
        <end position="1273"/>
    </location>
</feature>
<name>A0AAN7NY24_9COLE</name>
<dbReference type="GO" id="GO:0006888">
    <property type="term" value="P:endoplasmic reticulum to Golgi vesicle-mediated transport"/>
    <property type="evidence" value="ECO:0007669"/>
    <property type="project" value="TreeGrafter"/>
</dbReference>
<comment type="caution">
    <text evidence="5">The sequence shown here is derived from an EMBL/GenBank/DDBJ whole genome shotgun (WGS) entry which is preliminary data.</text>
</comment>
<feature type="compositionally biased region" description="Polar residues" evidence="3">
    <location>
        <begin position="186"/>
        <end position="196"/>
    </location>
</feature>
<feature type="chain" id="PRO_5042846445" description="Transport and Golgi organization protein 1" evidence="4">
    <location>
        <begin position="22"/>
        <end position="1273"/>
    </location>
</feature>
<gene>
    <name evidence="5" type="ORF">RN001_012072</name>
</gene>
<feature type="coiled-coil region" evidence="2">
    <location>
        <begin position="667"/>
        <end position="878"/>
    </location>
</feature>
<keyword evidence="6" id="KW-1185">Reference proteome</keyword>
<feature type="region of interest" description="Disordered" evidence="3">
    <location>
        <begin position="112"/>
        <end position="131"/>
    </location>
</feature>
<evidence type="ECO:0000313" key="6">
    <source>
        <dbReference type="Proteomes" id="UP001353858"/>
    </source>
</evidence>
<feature type="compositionally biased region" description="Pro residues" evidence="3">
    <location>
        <begin position="1148"/>
        <end position="1167"/>
    </location>
</feature>
<feature type="region of interest" description="Disordered" evidence="3">
    <location>
        <begin position="1085"/>
        <end position="1112"/>
    </location>
</feature>
<feature type="region of interest" description="Disordered" evidence="3">
    <location>
        <begin position="182"/>
        <end position="240"/>
    </location>
</feature>
<dbReference type="Gene3D" id="2.30.30.40">
    <property type="entry name" value="SH3 Domains"/>
    <property type="match status" value="1"/>
</dbReference>
<dbReference type="EMBL" id="JARPUR010000005">
    <property type="protein sequence ID" value="KAK4875650.1"/>
    <property type="molecule type" value="Genomic_DNA"/>
</dbReference>
<evidence type="ECO:0000256" key="3">
    <source>
        <dbReference type="SAM" id="MobiDB-lite"/>
    </source>
</evidence>
<feature type="coiled-coil region" evidence="2">
    <location>
        <begin position="905"/>
        <end position="960"/>
    </location>
</feature>
<dbReference type="PANTHER" id="PTHR23158">
    <property type="entry name" value="MELANOMA INHIBITORY ACTIVITY-RELATED"/>
    <property type="match status" value="1"/>
</dbReference>
<feature type="compositionally biased region" description="Polar residues" evidence="3">
    <location>
        <begin position="117"/>
        <end position="131"/>
    </location>
</feature>
<reference evidence="6" key="1">
    <citation type="submission" date="2023-01" db="EMBL/GenBank/DDBJ databases">
        <title>Key to firefly adult light organ development and bioluminescence: homeobox transcription factors regulate luciferase expression and transportation to peroxisome.</title>
        <authorList>
            <person name="Fu X."/>
        </authorList>
    </citation>
    <scope>NUCLEOTIDE SEQUENCE [LARGE SCALE GENOMIC DNA]</scope>
</reference>
<dbReference type="GO" id="GO:0035459">
    <property type="term" value="P:vesicle cargo loading"/>
    <property type="evidence" value="ECO:0007669"/>
    <property type="project" value="TreeGrafter"/>
</dbReference>
<feature type="signal peptide" evidence="4">
    <location>
        <begin position="1"/>
        <end position="21"/>
    </location>
</feature>
<feature type="coiled-coil region" evidence="2">
    <location>
        <begin position="1007"/>
        <end position="1080"/>
    </location>
</feature>
<feature type="compositionally biased region" description="Polar residues" evidence="3">
    <location>
        <begin position="208"/>
        <end position="223"/>
    </location>
</feature>
<keyword evidence="4" id="KW-0732">Signal</keyword>
<protein>
    <recommendedName>
        <fullName evidence="7">Transport and Golgi organization protein 1</fullName>
    </recommendedName>
</protein>
<accession>A0AAN7NY24</accession>
<dbReference type="GO" id="GO:0009306">
    <property type="term" value="P:protein secretion"/>
    <property type="evidence" value="ECO:0007669"/>
    <property type="project" value="TreeGrafter"/>
</dbReference>
<dbReference type="GO" id="GO:0005789">
    <property type="term" value="C:endoplasmic reticulum membrane"/>
    <property type="evidence" value="ECO:0007669"/>
    <property type="project" value="TreeGrafter"/>
</dbReference>
<dbReference type="AlphaFoldDB" id="A0AAN7NY24"/>
<feature type="compositionally biased region" description="Low complexity" evidence="3">
    <location>
        <begin position="1246"/>
        <end position="1261"/>
    </location>
</feature>
<feature type="compositionally biased region" description="Low complexity" evidence="3">
    <location>
        <begin position="1187"/>
        <end position="1206"/>
    </location>
</feature>
<evidence type="ECO:0000256" key="1">
    <source>
        <dbReference type="ARBA" id="ARBA00023054"/>
    </source>
</evidence>
<feature type="compositionally biased region" description="Acidic residues" evidence="3">
    <location>
        <begin position="224"/>
        <end position="240"/>
    </location>
</feature>
<feature type="compositionally biased region" description="Basic and acidic residues" evidence="3">
    <location>
        <begin position="1227"/>
        <end position="1236"/>
    </location>
</feature>
<organism evidence="5 6">
    <name type="scientific">Aquatica leii</name>
    <dbReference type="NCBI Taxonomy" id="1421715"/>
    <lineage>
        <taxon>Eukaryota</taxon>
        <taxon>Metazoa</taxon>
        <taxon>Ecdysozoa</taxon>
        <taxon>Arthropoda</taxon>
        <taxon>Hexapoda</taxon>
        <taxon>Insecta</taxon>
        <taxon>Pterygota</taxon>
        <taxon>Neoptera</taxon>
        <taxon>Endopterygota</taxon>
        <taxon>Coleoptera</taxon>
        <taxon>Polyphaga</taxon>
        <taxon>Elateriformia</taxon>
        <taxon>Elateroidea</taxon>
        <taxon>Lampyridae</taxon>
        <taxon>Luciolinae</taxon>
        <taxon>Aquatica</taxon>
    </lineage>
</organism>
<dbReference type="GO" id="GO:0070971">
    <property type="term" value="C:endoplasmic reticulum exit site"/>
    <property type="evidence" value="ECO:0007669"/>
    <property type="project" value="TreeGrafter"/>
</dbReference>
<proteinExistence type="predicted"/>
<evidence type="ECO:0000256" key="4">
    <source>
        <dbReference type="SAM" id="SignalP"/>
    </source>
</evidence>
<dbReference type="PANTHER" id="PTHR23158:SF33">
    <property type="entry name" value="TRANSPORT AND GOLGI ORGANIZATION PROTEIN 1"/>
    <property type="match status" value="1"/>
</dbReference>
<evidence type="ECO:0000313" key="5">
    <source>
        <dbReference type="EMBL" id="KAK4875650.1"/>
    </source>
</evidence>
<dbReference type="InterPro" id="IPR051500">
    <property type="entry name" value="cTAGE_MIA/OTOR"/>
</dbReference>